<evidence type="ECO:0000313" key="2">
    <source>
        <dbReference type="EMBL" id="AGW42054.1"/>
    </source>
</evidence>
<proteinExistence type="predicted"/>
<evidence type="ECO:0000313" key="3">
    <source>
        <dbReference type="Proteomes" id="UP000016743"/>
    </source>
</evidence>
<organism evidence="2 3">
    <name type="scientific">Leifsonia xyli subsp. cynodontis DSM 46306</name>
    <dbReference type="NCBI Taxonomy" id="1389489"/>
    <lineage>
        <taxon>Bacteria</taxon>
        <taxon>Bacillati</taxon>
        <taxon>Actinomycetota</taxon>
        <taxon>Actinomycetes</taxon>
        <taxon>Micrococcales</taxon>
        <taxon>Microbacteriaceae</taxon>
        <taxon>Leifsonia</taxon>
    </lineage>
</organism>
<sequence length="159" mass="17807">MRAPGEHDGGRLEDSRAGRGESLRSVAEEGAQRYSVKRPRRRGGDVLQIAVCVEPHERERVPGMSGSRVLDARQVRAAVSADRHDRLRDHLDLRGGQLADRGERRVPLHPGPERLVGRRRNGHDMGPRDREVAEDGFRAVDQAHGPRRTGTLPLRDDQE</sequence>
<dbReference type="HOGENOM" id="CLU_1658620_0_0_11"/>
<feature type="region of interest" description="Disordered" evidence="1">
    <location>
        <begin position="100"/>
        <end position="159"/>
    </location>
</feature>
<protein>
    <submittedName>
        <fullName evidence="2">Uncharacterized protein</fullName>
    </submittedName>
</protein>
<feature type="compositionally biased region" description="Basic and acidic residues" evidence="1">
    <location>
        <begin position="1"/>
        <end position="31"/>
    </location>
</feature>
<dbReference type="Proteomes" id="UP000016743">
    <property type="component" value="Chromosome"/>
</dbReference>
<reference evidence="2 3" key="1">
    <citation type="journal article" date="2013" name="Genome Announc.">
        <title>Complete Genome Sequence of Leifsonia xyli subsp. cynodontis Strain DSM46306, a Gram-Positive Bacterial Pathogen of Grasses.</title>
        <authorList>
            <person name="Monteiro-Vitorello C.B."/>
            <person name="Zerillo M.M."/>
            <person name="Van Sluys M.A."/>
            <person name="Camargo L.E."/>
            <person name="Kitajima J.P."/>
        </authorList>
    </citation>
    <scope>NUCLEOTIDE SEQUENCE [LARGE SCALE GENOMIC DNA]</scope>
    <source>
        <strain evidence="2 3">DSM 46306</strain>
    </source>
</reference>
<accession>U3P963</accession>
<dbReference type="KEGG" id="lxy:O159_20710"/>
<feature type="compositionally biased region" description="Basic and acidic residues" evidence="1">
    <location>
        <begin position="100"/>
        <end position="138"/>
    </location>
</feature>
<dbReference type="STRING" id="1389489.O159_20710"/>
<dbReference type="EMBL" id="CP006734">
    <property type="protein sequence ID" value="AGW42054.1"/>
    <property type="molecule type" value="Genomic_DNA"/>
</dbReference>
<feature type="region of interest" description="Disordered" evidence="1">
    <location>
        <begin position="1"/>
        <end position="41"/>
    </location>
</feature>
<evidence type="ECO:0000256" key="1">
    <source>
        <dbReference type="SAM" id="MobiDB-lite"/>
    </source>
</evidence>
<dbReference type="AlphaFoldDB" id="U3P963"/>
<gene>
    <name evidence="2" type="ORF">O159_20710</name>
</gene>
<name>U3P963_LEIXC</name>
<keyword evidence="3" id="KW-1185">Reference proteome</keyword>